<dbReference type="GO" id="GO:0003871">
    <property type="term" value="F:5-methyltetrahydropteroyltriglutamate-homocysteine S-methyltransferase activity"/>
    <property type="evidence" value="ECO:0007669"/>
    <property type="project" value="UniProtKB-EC"/>
</dbReference>
<dbReference type="EMBL" id="JACCCZ010000001">
    <property type="protein sequence ID" value="NYG02757.1"/>
    <property type="molecule type" value="Genomic_DNA"/>
</dbReference>
<dbReference type="AlphaFoldDB" id="A0A852W1F1"/>
<proteinExistence type="predicted"/>
<dbReference type="Gene3D" id="3.20.20.210">
    <property type="match status" value="1"/>
</dbReference>
<protein>
    <submittedName>
        <fullName evidence="2">5-methyltetrahydropteroyltriglutamate--homocysteine methyltransferase</fullName>
        <ecNumber evidence="2">2.1.1.14</ecNumber>
    </submittedName>
</protein>
<dbReference type="RefSeq" id="WP_179761467.1">
    <property type="nucleotide sequence ID" value="NZ_BAAAJZ010000003.1"/>
</dbReference>
<evidence type="ECO:0000259" key="1">
    <source>
        <dbReference type="Pfam" id="PF01717"/>
    </source>
</evidence>
<keyword evidence="2" id="KW-0808">Transferase</keyword>
<keyword evidence="2" id="KW-0489">Methyltransferase</keyword>
<dbReference type="PANTHER" id="PTHR43844">
    <property type="entry name" value="METHIONINE SYNTHASE"/>
    <property type="match status" value="1"/>
</dbReference>
<feature type="domain" description="Cobalamin-independent methionine synthase MetE C-terminal/archaeal" evidence="1">
    <location>
        <begin position="21"/>
        <end position="352"/>
    </location>
</feature>
<comment type="caution">
    <text evidence="2">The sequence shown here is derived from an EMBL/GenBank/DDBJ whole genome shotgun (WGS) entry which is preliminary data.</text>
</comment>
<name>A0A852W1F1_PSEA5</name>
<evidence type="ECO:0000313" key="3">
    <source>
        <dbReference type="Proteomes" id="UP000549695"/>
    </source>
</evidence>
<gene>
    <name evidence="2" type="ORF">HDA37_003042</name>
</gene>
<accession>A0A852W1F1</accession>
<dbReference type="GO" id="GO:0032259">
    <property type="term" value="P:methylation"/>
    <property type="evidence" value="ECO:0007669"/>
    <property type="project" value="UniProtKB-KW"/>
</dbReference>
<organism evidence="2 3">
    <name type="scientific">Pseudonocardia alni</name>
    <name type="common">Amycolata alni</name>
    <dbReference type="NCBI Taxonomy" id="33907"/>
    <lineage>
        <taxon>Bacteria</taxon>
        <taxon>Bacillati</taxon>
        <taxon>Actinomycetota</taxon>
        <taxon>Actinomycetes</taxon>
        <taxon>Pseudonocardiales</taxon>
        <taxon>Pseudonocardiaceae</taxon>
        <taxon>Pseudonocardia</taxon>
    </lineage>
</organism>
<dbReference type="CDD" id="cd03311">
    <property type="entry name" value="CIMS_C_terminal_like"/>
    <property type="match status" value="1"/>
</dbReference>
<dbReference type="GeneID" id="98052782"/>
<dbReference type="SUPFAM" id="SSF51726">
    <property type="entry name" value="UROD/MetE-like"/>
    <property type="match status" value="1"/>
</dbReference>
<dbReference type="Pfam" id="PF01717">
    <property type="entry name" value="Meth_synt_2"/>
    <property type="match status" value="1"/>
</dbReference>
<dbReference type="NCBIfam" id="NF005085">
    <property type="entry name" value="PRK06520.1"/>
    <property type="match status" value="1"/>
</dbReference>
<dbReference type="PANTHER" id="PTHR43844:SF1">
    <property type="entry name" value="METHIONINE SYNTHASE"/>
    <property type="match status" value="1"/>
</dbReference>
<dbReference type="GO" id="GO:0009086">
    <property type="term" value="P:methionine biosynthetic process"/>
    <property type="evidence" value="ECO:0007669"/>
    <property type="project" value="InterPro"/>
</dbReference>
<sequence length="380" mass="41696">MPEKTVESLVRTVPPFRADHVGSLLRPPALLAARERHAAGDLDDAGLRAAEDAAITDVVALQESVGMRSATDGEFRRTSWHMDFIYALGGVTKTSGRVEVAMRNAAGQNNFTSAGMAVDSRVHLDEPVFASAFEYLAAQVTTATPKLTIPSPSMVYARGGRSVISSEVYPDVEEFWSDLSTAYADQLRAMYDRGCRYLQLDDTALAYLNDPTHRAQLAEKGDDPETQHLRYIRQINAAIADRPSDMYVTTHMCRGNYRSSWAAEGGYDHVAEALFGTLGVDGFFCEFDDERSGGFAPLRFVPKGKQVVLGLVTTKSGALEDPDALKRRIDEAARYVPLDQLCLSPQCGFSSTVEGNELTVDDQKRKLELIVSVAEDVWGR</sequence>
<dbReference type="EC" id="2.1.1.14" evidence="2"/>
<keyword evidence="3" id="KW-1185">Reference proteome</keyword>
<dbReference type="InterPro" id="IPR038071">
    <property type="entry name" value="UROD/MetE-like_sf"/>
</dbReference>
<dbReference type="Proteomes" id="UP000549695">
    <property type="component" value="Unassembled WGS sequence"/>
</dbReference>
<dbReference type="InterPro" id="IPR002629">
    <property type="entry name" value="Met_Synth_C/arc"/>
</dbReference>
<evidence type="ECO:0000313" key="2">
    <source>
        <dbReference type="EMBL" id="NYG02757.1"/>
    </source>
</evidence>
<reference evidence="2 3" key="1">
    <citation type="submission" date="2020-07" db="EMBL/GenBank/DDBJ databases">
        <title>Sequencing the genomes of 1000 actinobacteria strains.</title>
        <authorList>
            <person name="Klenk H.-P."/>
        </authorList>
    </citation>
    <scope>NUCLEOTIDE SEQUENCE [LARGE SCALE GENOMIC DNA]</scope>
    <source>
        <strain evidence="2 3">DSM 44749</strain>
    </source>
</reference>
<dbReference type="GO" id="GO:0008270">
    <property type="term" value="F:zinc ion binding"/>
    <property type="evidence" value="ECO:0007669"/>
    <property type="project" value="InterPro"/>
</dbReference>